<feature type="region of interest" description="Disordered" evidence="1">
    <location>
        <begin position="91"/>
        <end position="212"/>
    </location>
</feature>
<feature type="compositionally biased region" description="Low complexity" evidence="1">
    <location>
        <begin position="53"/>
        <end position="70"/>
    </location>
</feature>
<proteinExistence type="predicted"/>
<reference evidence="2 3" key="1">
    <citation type="submission" date="2023-08" db="EMBL/GenBank/DDBJ databases">
        <authorList>
            <person name="Palmer J.M."/>
        </authorList>
    </citation>
    <scope>NUCLEOTIDE SEQUENCE [LARGE SCALE GENOMIC DNA]</scope>
    <source>
        <strain evidence="2 3">TWF481</strain>
    </source>
</reference>
<evidence type="ECO:0000256" key="1">
    <source>
        <dbReference type="SAM" id="MobiDB-lite"/>
    </source>
</evidence>
<dbReference type="Proteomes" id="UP001370758">
    <property type="component" value="Unassembled WGS sequence"/>
</dbReference>
<feature type="compositionally biased region" description="Polar residues" evidence="1">
    <location>
        <begin position="1"/>
        <end position="27"/>
    </location>
</feature>
<gene>
    <name evidence="2" type="ORF">TWF481_003157</name>
</gene>
<feature type="region of interest" description="Disordered" evidence="1">
    <location>
        <begin position="1"/>
        <end position="76"/>
    </location>
</feature>
<accession>A0AAV9VPK4</accession>
<evidence type="ECO:0000313" key="2">
    <source>
        <dbReference type="EMBL" id="KAK6495129.1"/>
    </source>
</evidence>
<evidence type="ECO:0000313" key="3">
    <source>
        <dbReference type="Proteomes" id="UP001370758"/>
    </source>
</evidence>
<dbReference type="AlphaFoldDB" id="A0AAV9VPK4"/>
<feature type="compositionally biased region" description="Polar residues" evidence="1">
    <location>
        <begin position="269"/>
        <end position="287"/>
    </location>
</feature>
<feature type="compositionally biased region" description="Low complexity" evidence="1">
    <location>
        <begin position="314"/>
        <end position="323"/>
    </location>
</feature>
<organism evidence="2 3">
    <name type="scientific">Arthrobotrys musiformis</name>
    <dbReference type="NCBI Taxonomy" id="47236"/>
    <lineage>
        <taxon>Eukaryota</taxon>
        <taxon>Fungi</taxon>
        <taxon>Dikarya</taxon>
        <taxon>Ascomycota</taxon>
        <taxon>Pezizomycotina</taxon>
        <taxon>Orbiliomycetes</taxon>
        <taxon>Orbiliales</taxon>
        <taxon>Orbiliaceae</taxon>
        <taxon>Arthrobotrys</taxon>
    </lineage>
</organism>
<dbReference type="EMBL" id="JAVHJL010000013">
    <property type="protein sequence ID" value="KAK6495129.1"/>
    <property type="molecule type" value="Genomic_DNA"/>
</dbReference>
<keyword evidence="3" id="KW-1185">Reference proteome</keyword>
<name>A0AAV9VPK4_9PEZI</name>
<feature type="region of interest" description="Disordered" evidence="1">
    <location>
        <begin position="250"/>
        <end position="330"/>
    </location>
</feature>
<sequence length="512" mass="56977">MSGQKNYNPFARNSNSAPRDTVTSNQGYLIPNGRSPPTQTVPVFPALSSISQNRPNTTTNPTSTAPAGNNYFENVDKTDSDRYTKFVNTLESRRTEASQVPTWPGSGGLYPLKNEERSASGLSSRSNNEEKRTSIGASRPLQENSVATGPWITRNKSPPETQALPARPVVKGPVIPPGYTSTTDNRALLHTKRQSEPENKALGATAPWPPPTREKQIQELNAALEELRLKDLEESFQQSLDQFEKVVQGFAKQPGSSPPPPIPPKTKNHPTNDTNTVTAAVQTSPLSPQNPPPFTPLPGQLHEQRRGRPPPAAAPAKTKSSSPPKKDPYFNRRAEFHLQGWLNESDNGDWATATEHLDVVETMIIEKWGSIKAAPPKTINGFITSKIMQLIRDNKDAEALELVKFLEQDRKKRNEKQLSGSFLLAQAVLYLRYKEYEGAKATCMKFLSPEVLQLLKQDPNDSADVSLGSWLMTEILKRNGKLVEAKFWQAQIKPGLEIHSWYRWAEYCIRGR</sequence>
<comment type="caution">
    <text evidence="2">The sequence shown here is derived from an EMBL/GenBank/DDBJ whole genome shotgun (WGS) entry which is preliminary data.</text>
</comment>
<protein>
    <submittedName>
        <fullName evidence="2">Uncharacterized protein</fullName>
    </submittedName>
</protein>